<dbReference type="EMBL" id="PRDK01000005">
    <property type="protein sequence ID" value="MBE8713951.1"/>
    <property type="molecule type" value="Genomic_DNA"/>
</dbReference>
<evidence type="ECO:0000313" key="2">
    <source>
        <dbReference type="Proteomes" id="UP000616201"/>
    </source>
</evidence>
<organism evidence="1 2">
    <name type="scientific">Sphingobacterium hungaricum</name>
    <dbReference type="NCBI Taxonomy" id="2082723"/>
    <lineage>
        <taxon>Bacteria</taxon>
        <taxon>Pseudomonadati</taxon>
        <taxon>Bacteroidota</taxon>
        <taxon>Sphingobacteriia</taxon>
        <taxon>Sphingobacteriales</taxon>
        <taxon>Sphingobacteriaceae</taxon>
        <taxon>Sphingobacterium</taxon>
    </lineage>
</organism>
<sequence>MNKVLNYILLFSSLIFFNSCGDGSCNVVPSVSVYSQLSQGSNPEAFVVGGSATLAGGVSGILVCCSSMTGINYNFIAYDRCSTVNPEERNQVILKDAYTIQDPVSGAEWLLVDGSPAKNATCPLKPYIVTRVGSIYYVQN</sequence>
<protein>
    <submittedName>
        <fullName evidence="1">Uncharacterized protein</fullName>
    </submittedName>
</protein>
<reference evidence="1" key="1">
    <citation type="submission" date="2018-02" db="EMBL/GenBank/DDBJ databases">
        <authorList>
            <person name="Vasarhelyi B.M."/>
            <person name="Deshmukh S."/>
            <person name="Balint B."/>
            <person name="Kukolya J."/>
        </authorList>
    </citation>
    <scope>NUCLEOTIDE SEQUENCE</scope>
    <source>
        <strain evidence="1">KB22</strain>
    </source>
</reference>
<dbReference type="RefSeq" id="WP_196934097.1">
    <property type="nucleotide sequence ID" value="NZ_MU158697.1"/>
</dbReference>
<name>A0A928YQ88_9SPHI</name>
<keyword evidence="2" id="KW-1185">Reference proteome</keyword>
<evidence type="ECO:0000313" key="1">
    <source>
        <dbReference type="EMBL" id="MBE8713951.1"/>
    </source>
</evidence>
<dbReference type="Proteomes" id="UP000616201">
    <property type="component" value="Unassembled WGS sequence"/>
</dbReference>
<comment type="caution">
    <text evidence="1">The sequence shown here is derived from an EMBL/GenBank/DDBJ whole genome shotgun (WGS) entry which is preliminary data.</text>
</comment>
<dbReference type="AlphaFoldDB" id="A0A928YQ88"/>
<accession>A0A928YQ88</accession>
<proteinExistence type="predicted"/>
<gene>
    <name evidence="1" type="ORF">C4F49_09690</name>
</gene>